<feature type="transmembrane region" description="Helical" evidence="2">
    <location>
        <begin position="120"/>
        <end position="145"/>
    </location>
</feature>
<protein>
    <submittedName>
        <fullName evidence="4">Uncharacterized protein LOC113996431</fullName>
    </submittedName>
</protein>
<dbReference type="RefSeq" id="XP_027593256.1">
    <property type="nucleotide sequence ID" value="XM_027737455.2"/>
</dbReference>
<evidence type="ECO:0000256" key="1">
    <source>
        <dbReference type="SAM" id="MobiDB-lite"/>
    </source>
</evidence>
<keyword evidence="2" id="KW-0812">Transmembrane</keyword>
<keyword evidence="2" id="KW-0472">Membrane</keyword>
<dbReference type="Proteomes" id="UP000504627">
    <property type="component" value="Unplaced"/>
</dbReference>
<evidence type="ECO:0000313" key="4">
    <source>
        <dbReference type="RefSeq" id="XP_027593256.1"/>
    </source>
</evidence>
<keyword evidence="2" id="KW-1133">Transmembrane helix</keyword>
<dbReference type="AlphaFoldDB" id="A0A6J2I0K0"/>
<feature type="region of interest" description="Disordered" evidence="1">
    <location>
        <begin position="172"/>
        <end position="264"/>
    </location>
</feature>
<proteinExistence type="predicted"/>
<name>A0A6J2I0K0_9PASS</name>
<dbReference type="InParanoid" id="A0A6J2I0K0"/>
<accession>A0A6J2I0K0</accession>
<organism evidence="3 4">
    <name type="scientific">Pipra filicauda</name>
    <name type="common">Wire-tailed manakin</name>
    <dbReference type="NCBI Taxonomy" id="649802"/>
    <lineage>
        <taxon>Eukaryota</taxon>
        <taxon>Metazoa</taxon>
        <taxon>Chordata</taxon>
        <taxon>Craniata</taxon>
        <taxon>Vertebrata</taxon>
        <taxon>Euteleostomi</taxon>
        <taxon>Archelosauria</taxon>
        <taxon>Archosauria</taxon>
        <taxon>Dinosauria</taxon>
        <taxon>Saurischia</taxon>
        <taxon>Theropoda</taxon>
        <taxon>Coelurosauria</taxon>
        <taxon>Aves</taxon>
        <taxon>Neognathae</taxon>
        <taxon>Neoaves</taxon>
        <taxon>Telluraves</taxon>
        <taxon>Australaves</taxon>
        <taxon>Passeriformes</taxon>
        <taxon>Pipridae</taxon>
        <taxon>Pipra</taxon>
    </lineage>
</organism>
<evidence type="ECO:0000313" key="3">
    <source>
        <dbReference type="Proteomes" id="UP000504627"/>
    </source>
</evidence>
<keyword evidence="3" id="KW-1185">Reference proteome</keyword>
<dbReference type="GeneID" id="113996431"/>
<sequence length="264" mass="29955">MILDSATVAERRAHSAAGRVWKNQCFIPVGSRMSFLEVLLCVLFLASRSLGEKGALKPNCSGVEDFEACLGNTTQFCPSHFPCLCKNGEPFCRCDYFRVGWKDYWYMGPKCNHLWNTLDFILVATVPAVTLVIIVTVIFSCVYCCKSEKPGKQPNSPYLEVQHNPAFSADTPAHLGHRYPQPPRDQDGWGGQIPKTSLRRQDFDEISVPSQRGNYSSMYSQPPRRPDPTTDRFSLPRPQWEGFDYPRKNLPPADYAGGRQYQRY</sequence>
<feature type="compositionally biased region" description="Polar residues" evidence="1">
    <location>
        <begin position="208"/>
        <end position="220"/>
    </location>
</feature>
<reference evidence="4" key="1">
    <citation type="submission" date="2025-08" db="UniProtKB">
        <authorList>
            <consortium name="RefSeq"/>
        </authorList>
    </citation>
    <scope>IDENTIFICATION</scope>
    <source>
        <tissue evidence="4">Muscle</tissue>
    </source>
</reference>
<evidence type="ECO:0000256" key="2">
    <source>
        <dbReference type="SAM" id="Phobius"/>
    </source>
</evidence>
<gene>
    <name evidence="4" type="primary">LOC113996431</name>
</gene>